<dbReference type="Proteomes" id="UP001501787">
    <property type="component" value="Unassembled WGS sequence"/>
</dbReference>
<reference evidence="3 4" key="1">
    <citation type="journal article" date="2019" name="Int. J. Syst. Evol. Microbiol.">
        <title>The Global Catalogue of Microorganisms (GCM) 10K type strain sequencing project: providing services to taxonomists for standard genome sequencing and annotation.</title>
        <authorList>
            <consortium name="The Broad Institute Genomics Platform"/>
            <consortium name="The Broad Institute Genome Sequencing Center for Infectious Disease"/>
            <person name="Wu L."/>
            <person name="Ma J."/>
        </authorList>
    </citation>
    <scope>NUCLEOTIDE SEQUENCE [LARGE SCALE GENOMIC DNA]</scope>
    <source>
        <strain evidence="3 4">JCM 16343</strain>
    </source>
</reference>
<dbReference type="SMART" id="SM01007">
    <property type="entry name" value="Aldolase_II"/>
    <property type="match status" value="1"/>
</dbReference>
<dbReference type="InterPro" id="IPR001303">
    <property type="entry name" value="Aldolase_II/adducin_N"/>
</dbReference>
<accession>A0ABN0VRH7</accession>
<dbReference type="InterPro" id="IPR036409">
    <property type="entry name" value="Aldolase_II/adducin_N_sf"/>
</dbReference>
<evidence type="ECO:0000256" key="1">
    <source>
        <dbReference type="ARBA" id="ARBA00037961"/>
    </source>
</evidence>
<dbReference type="NCBIfam" id="NF005451">
    <property type="entry name" value="PRK07044.1"/>
    <property type="match status" value="1"/>
</dbReference>
<evidence type="ECO:0000313" key="3">
    <source>
        <dbReference type="EMBL" id="GAA0315457.1"/>
    </source>
</evidence>
<evidence type="ECO:0000313" key="4">
    <source>
        <dbReference type="Proteomes" id="UP001501787"/>
    </source>
</evidence>
<protein>
    <submittedName>
        <fullName evidence="3">Class II aldolase/adducin family protein</fullName>
    </submittedName>
</protein>
<gene>
    <name evidence="3" type="ORF">GCM10009129_10900</name>
</gene>
<dbReference type="Gene3D" id="3.40.225.10">
    <property type="entry name" value="Class II aldolase/adducin N-terminal domain"/>
    <property type="match status" value="1"/>
</dbReference>
<feature type="domain" description="Class II aldolase/adducin N-terminal" evidence="2">
    <location>
        <begin position="23"/>
        <end position="203"/>
    </location>
</feature>
<dbReference type="RefSeq" id="WP_201503452.1">
    <property type="nucleotide sequence ID" value="NZ_BAAAFR010000001.1"/>
</dbReference>
<dbReference type="PANTHER" id="PTHR10672:SF3">
    <property type="entry name" value="PROTEIN HU-LI TAI SHAO"/>
    <property type="match status" value="1"/>
</dbReference>
<keyword evidence="4" id="KW-1185">Reference proteome</keyword>
<dbReference type="InterPro" id="IPR051017">
    <property type="entry name" value="Aldolase-II_Adducin_sf"/>
</dbReference>
<name>A0ABN0VRH7_9GAMM</name>
<dbReference type="SUPFAM" id="SSF53639">
    <property type="entry name" value="AraD/HMP-PK domain-like"/>
    <property type="match status" value="1"/>
</dbReference>
<comment type="caution">
    <text evidence="3">The sequence shown here is derived from an EMBL/GenBank/DDBJ whole genome shotgun (WGS) entry which is preliminary data.</text>
</comment>
<proteinExistence type="inferred from homology"/>
<dbReference type="EMBL" id="BAAAFR010000001">
    <property type="protein sequence ID" value="GAA0315457.1"/>
    <property type="molecule type" value="Genomic_DNA"/>
</dbReference>
<evidence type="ECO:0000259" key="2">
    <source>
        <dbReference type="SMART" id="SM01007"/>
    </source>
</evidence>
<sequence>MEDIFKSQVTPAGYSEVEWRARIELALCYRMVDYYGWTTQVYNHISYRIPGTEHVLINAFGLLYSEVTPSNLVKIDFDGNKVDDSPYPINKAGNVIHTALHKGRDDVHCVMHTHNADVQAVSALSCGFIPLFQEAYIFYERVGYHPFEGIVLDMAEQDRLVASLGETNHTLMLNNHGVITTGHDVASAFVRMYQLIQGCEVQLKAMATGAELLQASPEAMRHTRAQFEEGDAQAGAQVRLPEWPAYYRLINRIDPHWIR</sequence>
<comment type="similarity">
    <text evidence="1">Belongs to the aldolase class II family.</text>
</comment>
<dbReference type="Pfam" id="PF00596">
    <property type="entry name" value="Aldolase_II"/>
    <property type="match status" value="1"/>
</dbReference>
<dbReference type="PANTHER" id="PTHR10672">
    <property type="entry name" value="ADDUCIN"/>
    <property type="match status" value="1"/>
</dbReference>
<organism evidence="3 4">
    <name type="scientific">Psychrobacter aestuarii</name>
    <dbReference type="NCBI Taxonomy" id="556327"/>
    <lineage>
        <taxon>Bacteria</taxon>
        <taxon>Pseudomonadati</taxon>
        <taxon>Pseudomonadota</taxon>
        <taxon>Gammaproteobacteria</taxon>
        <taxon>Moraxellales</taxon>
        <taxon>Moraxellaceae</taxon>
        <taxon>Psychrobacter</taxon>
    </lineage>
</organism>